<protein>
    <recommendedName>
        <fullName evidence="1">Bbp19-like phage domain-containing protein</fullName>
    </recommendedName>
</protein>
<organism evidence="2 3">
    <name type="scientific">Serratia grimesii</name>
    <dbReference type="NCBI Taxonomy" id="82995"/>
    <lineage>
        <taxon>Bacteria</taxon>
        <taxon>Pseudomonadati</taxon>
        <taxon>Pseudomonadota</taxon>
        <taxon>Gammaproteobacteria</taxon>
        <taxon>Enterobacterales</taxon>
        <taxon>Yersiniaceae</taxon>
        <taxon>Serratia</taxon>
    </lineage>
</organism>
<sequence>MMTREQLQLRHADDVKQVMSTESGRRFVWGLLDQAGVFRISFTGEVNSTIFNEGNRNSGLALFNDVLKFCPELYLKMAAEAEKDREANHGNTTPESDPE</sequence>
<dbReference type="Proteomes" id="UP000028721">
    <property type="component" value="Unassembled WGS sequence"/>
</dbReference>
<name>A0ABR4UC42_9GAMM</name>
<reference evidence="2 3" key="1">
    <citation type="submission" date="2014-03" db="EMBL/GenBank/DDBJ databases">
        <title>Draft genome sequence of the Serratia grimesii strain a2.</title>
        <authorList>
            <person name="Toymentseva A."/>
            <person name="Kazakov S."/>
            <person name="Giliazeva A."/>
            <person name="Ismagilova R."/>
            <person name="Shah R."/>
            <person name="Sharipova M."/>
            <person name="Khaitlina S."/>
            <person name="Mardanova A."/>
        </authorList>
    </citation>
    <scope>NUCLEOTIDE SEQUENCE [LARGE SCALE GENOMIC DNA]</scope>
    <source>
        <strain evidence="2 3">A2</strain>
    </source>
</reference>
<dbReference type="InterPro" id="IPR057447">
    <property type="entry name" value="Bbp19-like_phage"/>
</dbReference>
<accession>A0ABR4UC42</accession>
<evidence type="ECO:0000313" key="2">
    <source>
        <dbReference type="EMBL" id="KFB89618.1"/>
    </source>
</evidence>
<proteinExistence type="predicted"/>
<gene>
    <name evidence="2" type="ORF">CR62_16670</name>
</gene>
<dbReference type="Pfam" id="PF25181">
    <property type="entry name" value="Phage_Bbp19"/>
    <property type="match status" value="1"/>
</dbReference>
<dbReference type="EMBL" id="JGVP01000004">
    <property type="protein sequence ID" value="KFB89618.1"/>
    <property type="molecule type" value="Genomic_DNA"/>
</dbReference>
<feature type="domain" description="Bbp19-like phage" evidence="1">
    <location>
        <begin position="16"/>
        <end position="78"/>
    </location>
</feature>
<evidence type="ECO:0000259" key="1">
    <source>
        <dbReference type="Pfam" id="PF25181"/>
    </source>
</evidence>
<keyword evidence="3" id="KW-1185">Reference proteome</keyword>
<comment type="caution">
    <text evidence="2">The sequence shown here is derived from an EMBL/GenBank/DDBJ whole genome shotgun (WGS) entry which is preliminary data.</text>
</comment>
<evidence type="ECO:0000313" key="3">
    <source>
        <dbReference type="Proteomes" id="UP000028721"/>
    </source>
</evidence>